<evidence type="ECO:0000256" key="5">
    <source>
        <dbReference type="ARBA" id="ARBA00023157"/>
    </source>
</evidence>
<dbReference type="Gene3D" id="2.60.40.1760">
    <property type="entry name" value="glycosyl hydrolase (family 31)"/>
    <property type="match status" value="1"/>
</dbReference>
<dbReference type="GO" id="GO:0030246">
    <property type="term" value="F:carbohydrate binding"/>
    <property type="evidence" value="ECO:0007669"/>
    <property type="project" value="InterPro"/>
</dbReference>
<dbReference type="Gene3D" id="4.10.110.10">
    <property type="entry name" value="Spasmolytic Protein, domain 1"/>
    <property type="match status" value="1"/>
</dbReference>
<evidence type="ECO:0000256" key="7">
    <source>
        <dbReference type="PROSITE-ProRule" id="PRU00779"/>
    </source>
</evidence>
<dbReference type="PROSITE" id="PS00025">
    <property type="entry name" value="P_TREFOIL_1"/>
    <property type="match status" value="1"/>
</dbReference>
<evidence type="ECO:0000256" key="4">
    <source>
        <dbReference type="ARBA" id="ARBA00023136"/>
    </source>
</evidence>
<dbReference type="Pfam" id="PF00088">
    <property type="entry name" value="Trefoil"/>
    <property type="match status" value="1"/>
</dbReference>
<accession>A0AAV2TK38</accession>
<evidence type="ECO:0000256" key="6">
    <source>
        <dbReference type="ARBA" id="ARBA00023295"/>
    </source>
</evidence>
<keyword evidence="5" id="KW-1015">Disulfide bond</keyword>
<dbReference type="SMART" id="SM00018">
    <property type="entry name" value="PD"/>
    <property type="match status" value="1"/>
</dbReference>
<protein>
    <recommendedName>
        <fullName evidence="10">P-type domain-containing protein</fullName>
    </recommendedName>
</protein>
<dbReference type="Pfam" id="PF01055">
    <property type="entry name" value="Glyco_hydro_31_2nd"/>
    <property type="match status" value="1"/>
</dbReference>
<dbReference type="InterPro" id="IPR017957">
    <property type="entry name" value="P_trefoil_CS"/>
</dbReference>
<evidence type="ECO:0000259" key="10">
    <source>
        <dbReference type="PROSITE" id="PS51448"/>
    </source>
</evidence>
<name>A0AAV2TK38_CALDB</name>
<dbReference type="Gene3D" id="2.60.40.1180">
    <property type="entry name" value="Golgi alpha-mannosidase II"/>
    <property type="match status" value="2"/>
</dbReference>
<feature type="domain" description="P-type" evidence="10">
    <location>
        <begin position="28"/>
        <end position="76"/>
    </location>
</feature>
<dbReference type="GO" id="GO:0012505">
    <property type="term" value="C:endomembrane system"/>
    <property type="evidence" value="ECO:0007669"/>
    <property type="project" value="UniProtKB-SubCell"/>
</dbReference>
<dbReference type="Pfam" id="PF21365">
    <property type="entry name" value="Glyco_hydro_31_3rd"/>
    <property type="match status" value="1"/>
</dbReference>
<dbReference type="InterPro" id="IPR030458">
    <property type="entry name" value="Glyco_hydro_31_AS"/>
</dbReference>
<dbReference type="Gene3D" id="3.20.20.80">
    <property type="entry name" value="Glycosidases"/>
    <property type="match status" value="1"/>
</dbReference>
<dbReference type="AlphaFoldDB" id="A0AAV2TK38"/>
<dbReference type="SUPFAM" id="SSF51011">
    <property type="entry name" value="Glycosyl hydrolase domain"/>
    <property type="match status" value="1"/>
</dbReference>
<dbReference type="InterPro" id="IPR017853">
    <property type="entry name" value="GH"/>
</dbReference>
<comment type="caution">
    <text evidence="11">The sequence shown here is derived from an EMBL/GenBank/DDBJ whole genome shotgun (WGS) entry which is preliminary data.</text>
</comment>
<dbReference type="Proteomes" id="UP001497525">
    <property type="component" value="Unassembled WGS sequence"/>
</dbReference>
<comment type="similarity">
    <text evidence="2 8">Belongs to the glycosyl hydrolase 31 family.</text>
</comment>
<dbReference type="PROSITE" id="PS00129">
    <property type="entry name" value="GLYCOSYL_HYDROL_F31_1"/>
    <property type="match status" value="1"/>
</dbReference>
<dbReference type="PANTHER" id="PTHR22762:SF131">
    <property type="entry name" value="GLYCOSIDE HYDROLASE FAMILY 31 N-TERMINAL DOMAIN-CONTAINING PROTEIN"/>
    <property type="match status" value="1"/>
</dbReference>
<dbReference type="InterPro" id="IPR044913">
    <property type="entry name" value="P_trefoil_dom_sf"/>
</dbReference>
<dbReference type="PROSITE" id="PS51448">
    <property type="entry name" value="P_TREFOIL_2"/>
    <property type="match status" value="1"/>
</dbReference>
<dbReference type="SUPFAM" id="SSF74650">
    <property type="entry name" value="Galactose mutarotase-like"/>
    <property type="match status" value="1"/>
</dbReference>
<keyword evidence="9" id="KW-0732">Signal</keyword>
<sequence>MVSLVLSGWIAVVLAGYLSSVNAFVGSAECDAISTNGRVDCYPHEGASEEKCVHRGCCWSAKNTNDPDMPMCFFPRGYPAYSVTSVKSTDRGYYADLKKSRLDYIADEFAEVRAEIRHETKTRLRIRITAPAKGNRWEPPIPLGPQDANPPENTDYDVQLDKSPFGLTIRRNDQSKEVLLDSSGLLAPSLIFADQFLQITFKLSTYRGYFPGEVQTSFPHPLNRWMRVGLWARDSAPSDERNLYGVHNFFMGLNHDGTSFGLFLLNSNAQEIALTPLPAITYRSIGGILDFFVFTGPKPADVIAQYYDLIGHPPVPPYWSLGFHLCRYGYKTLNDVKEVLERNLNAEIPIDAQWVDIDYMDARKDWTVSEKRFGGLGKFVSEELHNKYGLRSVLIVDPAISSKSGADYLPYSSGLKLGVFINDSRTHQPLTGSVWPGETVFPDFSHPNAEKWWYDSASRFHDNVPFDGIWIDMNEPASFNAGSTTGCLPDSPLDNPPFVPQIRDNSLFSKTVCPSALHYDTTHYNRHNLYGYDHARVTRHVLERIFPGKRSFILTRSSFAGSGRYTAHWTGDVYTTWDDLKKSTSQIINFNRFGIPMVGADICGFVGDTTEELCVRWSQVGAFYPFSRSHTDLATIPQDPAVWSPNATAAIRDALKLRYFLLPYFYSLFFRAHLNGTTVVRALADEFPEDLSTHTVNSQFMLGSCVLVTPVLTEGRSAVDGYVPAGEWINLSTGKRERSRGEQKYFDAPLSVIPVLVRGGCVLPLQVSPETTTFGRKKGLGLFVVLSEVDDGSERAVNAAAASGELFWDDGESDPLVYVNVQFAVKERRLTIHPSLSSASAAEHLDPREIALKFILIIGITKSPREVLYKGRSLQFVFHQELHTVRITCPAELTIVEKSEITWEFQ</sequence>
<dbReference type="GO" id="GO:0004558">
    <property type="term" value="F:alpha-1,4-glucosidase activity"/>
    <property type="evidence" value="ECO:0007669"/>
    <property type="project" value="TreeGrafter"/>
</dbReference>
<evidence type="ECO:0000313" key="12">
    <source>
        <dbReference type="Proteomes" id="UP001497525"/>
    </source>
</evidence>
<dbReference type="InterPro" id="IPR048395">
    <property type="entry name" value="Glyco_hydro_31_C"/>
</dbReference>
<evidence type="ECO:0000256" key="2">
    <source>
        <dbReference type="ARBA" id="ARBA00007806"/>
    </source>
</evidence>
<dbReference type="EMBL" id="CAXLJL010000379">
    <property type="protein sequence ID" value="CAL5137319.1"/>
    <property type="molecule type" value="Genomic_DNA"/>
</dbReference>
<keyword evidence="6 8" id="KW-0326">Glycosidase</keyword>
<dbReference type="GO" id="GO:0005975">
    <property type="term" value="P:carbohydrate metabolic process"/>
    <property type="evidence" value="ECO:0007669"/>
    <property type="project" value="InterPro"/>
</dbReference>
<evidence type="ECO:0000256" key="8">
    <source>
        <dbReference type="RuleBase" id="RU361185"/>
    </source>
</evidence>
<keyword evidence="4" id="KW-0472">Membrane</keyword>
<comment type="subcellular location">
    <subcellularLocation>
        <location evidence="1">Endomembrane system</location>
    </subcellularLocation>
</comment>
<comment type="caution">
    <text evidence="7">Lacks conserved residue(s) required for the propagation of feature annotation.</text>
</comment>
<evidence type="ECO:0000313" key="11">
    <source>
        <dbReference type="EMBL" id="CAL5137319.1"/>
    </source>
</evidence>
<dbReference type="PANTHER" id="PTHR22762">
    <property type="entry name" value="ALPHA-GLUCOSIDASE"/>
    <property type="match status" value="1"/>
</dbReference>
<dbReference type="CDD" id="cd14752">
    <property type="entry name" value="GH31_N"/>
    <property type="match status" value="1"/>
</dbReference>
<keyword evidence="3 8" id="KW-0378">Hydrolase</keyword>
<dbReference type="InterPro" id="IPR000322">
    <property type="entry name" value="Glyco_hydro_31_TIM"/>
</dbReference>
<reference evidence="11" key="1">
    <citation type="submission" date="2024-06" db="EMBL/GenBank/DDBJ databases">
        <authorList>
            <person name="Liu X."/>
            <person name="Lenzi L."/>
            <person name="Haldenby T S."/>
            <person name="Uol C."/>
        </authorList>
    </citation>
    <scope>NUCLEOTIDE SEQUENCE</scope>
</reference>
<dbReference type="InterPro" id="IPR011013">
    <property type="entry name" value="Gal_mutarotase_sf_dom"/>
</dbReference>
<dbReference type="SUPFAM" id="SSF51445">
    <property type="entry name" value="(Trans)glycosidases"/>
    <property type="match status" value="1"/>
</dbReference>
<evidence type="ECO:0000256" key="3">
    <source>
        <dbReference type="ARBA" id="ARBA00022801"/>
    </source>
</evidence>
<organism evidence="11 12">
    <name type="scientific">Calicophoron daubneyi</name>
    <name type="common">Rumen fluke</name>
    <name type="synonym">Paramphistomum daubneyi</name>
    <dbReference type="NCBI Taxonomy" id="300641"/>
    <lineage>
        <taxon>Eukaryota</taxon>
        <taxon>Metazoa</taxon>
        <taxon>Spiralia</taxon>
        <taxon>Lophotrochozoa</taxon>
        <taxon>Platyhelminthes</taxon>
        <taxon>Trematoda</taxon>
        <taxon>Digenea</taxon>
        <taxon>Plagiorchiida</taxon>
        <taxon>Pronocephalata</taxon>
        <taxon>Paramphistomoidea</taxon>
        <taxon>Paramphistomidae</taxon>
        <taxon>Calicophoron</taxon>
    </lineage>
</organism>
<gene>
    <name evidence="11" type="ORF">CDAUBV1_LOCUS11644</name>
</gene>
<dbReference type="InterPro" id="IPR000519">
    <property type="entry name" value="P_trefoil_dom"/>
</dbReference>
<feature type="signal peptide" evidence="9">
    <location>
        <begin position="1"/>
        <end position="15"/>
    </location>
</feature>
<dbReference type="CDD" id="cd06602">
    <property type="entry name" value="GH31_MGAM_SI_GAA"/>
    <property type="match status" value="1"/>
</dbReference>
<evidence type="ECO:0000256" key="9">
    <source>
        <dbReference type="SAM" id="SignalP"/>
    </source>
</evidence>
<feature type="chain" id="PRO_5043842151" description="P-type domain-containing protein" evidence="9">
    <location>
        <begin position="16"/>
        <end position="906"/>
    </location>
</feature>
<proteinExistence type="inferred from homology"/>
<dbReference type="InterPro" id="IPR013780">
    <property type="entry name" value="Glyco_hydro_b"/>
</dbReference>
<evidence type="ECO:0000256" key="1">
    <source>
        <dbReference type="ARBA" id="ARBA00004308"/>
    </source>
</evidence>
<dbReference type="CDD" id="cd00111">
    <property type="entry name" value="Trefoil"/>
    <property type="match status" value="1"/>
</dbReference>